<sequence length="126" mass="14213">MQAIFEASVQWFNTLTYVNRTDKYTLAENRLAEFEACLRCVAKCVINLLNTHHISIGVVYCLLWGIILYTNNSLGYDAYLDGQIVPQSMQQNLSTKCGRYGVVPNSTNMHGVTCLASYNKKHLVSQ</sequence>
<proteinExistence type="predicted"/>
<keyword evidence="2" id="KW-1185">Reference proteome</keyword>
<dbReference type="Proteomes" id="UP000070444">
    <property type="component" value="Unassembled WGS sequence"/>
</dbReference>
<name>A0A137NRP9_CONC2</name>
<dbReference type="AlphaFoldDB" id="A0A137NRP9"/>
<accession>A0A137NRP9</accession>
<dbReference type="EMBL" id="KQ964900">
    <property type="protein sequence ID" value="KXN65360.1"/>
    <property type="molecule type" value="Genomic_DNA"/>
</dbReference>
<protein>
    <submittedName>
        <fullName evidence="1">Uncharacterized protein</fullName>
    </submittedName>
</protein>
<evidence type="ECO:0000313" key="1">
    <source>
        <dbReference type="EMBL" id="KXN65360.1"/>
    </source>
</evidence>
<reference evidence="1 2" key="1">
    <citation type="journal article" date="2015" name="Genome Biol. Evol.">
        <title>Phylogenomic analyses indicate that early fungi evolved digesting cell walls of algal ancestors of land plants.</title>
        <authorList>
            <person name="Chang Y."/>
            <person name="Wang S."/>
            <person name="Sekimoto S."/>
            <person name="Aerts A.L."/>
            <person name="Choi C."/>
            <person name="Clum A."/>
            <person name="LaButti K.M."/>
            <person name="Lindquist E.A."/>
            <person name="Yee Ngan C."/>
            <person name="Ohm R.A."/>
            <person name="Salamov A.A."/>
            <person name="Grigoriev I.V."/>
            <person name="Spatafora J.W."/>
            <person name="Berbee M.L."/>
        </authorList>
    </citation>
    <scope>NUCLEOTIDE SEQUENCE [LARGE SCALE GENOMIC DNA]</scope>
    <source>
        <strain evidence="1 2">NRRL 28638</strain>
    </source>
</reference>
<gene>
    <name evidence="1" type="ORF">CONCODRAFT_13077</name>
</gene>
<organism evidence="1 2">
    <name type="scientific">Conidiobolus coronatus (strain ATCC 28846 / CBS 209.66 / NRRL 28638)</name>
    <name type="common">Delacroixia coronata</name>
    <dbReference type="NCBI Taxonomy" id="796925"/>
    <lineage>
        <taxon>Eukaryota</taxon>
        <taxon>Fungi</taxon>
        <taxon>Fungi incertae sedis</taxon>
        <taxon>Zoopagomycota</taxon>
        <taxon>Entomophthoromycotina</taxon>
        <taxon>Entomophthoromycetes</taxon>
        <taxon>Entomophthorales</taxon>
        <taxon>Ancylistaceae</taxon>
        <taxon>Conidiobolus</taxon>
    </lineage>
</organism>
<evidence type="ECO:0000313" key="2">
    <source>
        <dbReference type="Proteomes" id="UP000070444"/>
    </source>
</evidence>